<evidence type="ECO:0000313" key="3">
    <source>
        <dbReference type="Proteomes" id="UP000019149"/>
    </source>
</evidence>
<organism evidence="2 3">
    <name type="scientific">Echinococcus granulosus</name>
    <name type="common">Hydatid tapeworm</name>
    <dbReference type="NCBI Taxonomy" id="6210"/>
    <lineage>
        <taxon>Eukaryota</taxon>
        <taxon>Metazoa</taxon>
        <taxon>Spiralia</taxon>
        <taxon>Lophotrochozoa</taxon>
        <taxon>Platyhelminthes</taxon>
        <taxon>Cestoda</taxon>
        <taxon>Eucestoda</taxon>
        <taxon>Cyclophyllidea</taxon>
        <taxon>Taeniidae</taxon>
        <taxon>Echinococcus</taxon>
        <taxon>Echinococcus granulosus group</taxon>
    </lineage>
</organism>
<evidence type="ECO:0000313" key="2">
    <source>
        <dbReference type="EMBL" id="EUB58167.1"/>
    </source>
</evidence>
<keyword evidence="1" id="KW-0175">Coiled coil</keyword>
<keyword evidence="3" id="KW-1185">Reference proteome</keyword>
<dbReference type="GeneID" id="36342712"/>
<proteinExistence type="predicted"/>
<dbReference type="KEGG" id="egl:EGR_06997"/>
<gene>
    <name evidence="2" type="ORF">EGR_06997</name>
</gene>
<dbReference type="EMBL" id="APAU02000067">
    <property type="protein sequence ID" value="EUB58167.1"/>
    <property type="molecule type" value="Genomic_DNA"/>
</dbReference>
<dbReference type="AlphaFoldDB" id="W6UJ32"/>
<accession>W6UJ32</accession>
<dbReference type="RefSeq" id="XP_024349363.1">
    <property type="nucleotide sequence ID" value="XM_024496246.1"/>
</dbReference>
<protein>
    <submittedName>
        <fullName evidence="2">Uncharacterized protein</fullName>
    </submittedName>
</protein>
<comment type="caution">
    <text evidence="2">The sequence shown here is derived from an EMBL/GenBank/DDBJ whole genome shotgun (WGS) entry which is preliminary data.</text>
</comment>
<dbReference type="CTD" id="36342712"/>
<dbReference type="Proteomes" id="UP000019149">
    <property type="component" value="Unassembled WGS sequence"/>
</dbReference>
<feature type="coiled-coil region" evidence="1">
    <location>
        <begin position="3"/>
        <end position="30"/>
    </location>
</feature>
<name>W6UJ32_ECHGR</name>
<sequence>MAAAAAAEEEEEEETHCEELELEVEASAEEGNVQLDIPFVMDHKSLVLLLKVNQLQSRSIFPTQHGTIQRSNQGRLVHEMQPL</sequence>
<reference evidence="2 3" key="1">
    <citation type="journal article" date="2013" name="Nat. Genet.">
        <title>The genome of the hydatid tapeworm Echinococcus granulosus.</title>
        <authorList>
            <person name="Zheng H."/>
            <person name="Zhang W."/>
            <person name="Zhang L."/>
            <person name="Zhang Z."/>
            <person name="Li J."/>
            <person name="Lu G."/>
            <person name="Zhu Y."/>
            <person name="Wang Y."/>
            <person name="Huang Y."/>
            <person name="Liu J."/>
            <person name="Kang H."/>
            <person name="Chen J."/>
            <person name="Wang L."/>
            <person name="Chen A."/>
            <person name="Yu S."/>
            <person name="Gao Z."/>
            <person name="Jin L."/>
            <person name="Gu W."/>
            <person name="Wang Z."/>
            <person name="Zhao L."/>
            <person name="Shi B."/>
            <person name="Wen H."/>
            <person name="Lin R."/>
            <person name="Jones M.K."/>
            <person name="Brejova B."/>
            <person name="Vinar T."/>
            <person name="Zhao G."/>
            <person name="McManus D.P."/>
            <person name="Chen Z."/>
            <person name="Zhou Y."/>
            <person name="Wang S."/>
        </authorList>
    </citation>
    <scope>NUCLEOTIDE SEQUENCE [LARGE SCALE GENOMIC DNA]</scope>
</reference>
<evidence type="ECO:0000256" key="1">
    <source>
        <dbReference type="SAM" id="Coils"/>
    </source>
</evidence>